<dbReference type="OrthoDB" id="103335at2"/>
<dbReference type="AlphaFoldDB" id="A0A4S3LZT6"/>
<feature type="domain" description="IPT/TIG" evidence="1">
    <location>
        <begin position="306"/>
        <end position="393"/>
    </location>
</feature>
<dbReference type="Pfam" id="PF01833">
    <property type="entry name" value="TIG"/>
    <property type="match status" value="3"/>
</dbReference>
<keyword evidence="3" id="KW-1185">Reference proteome</keyword>
<evidence type="ECO:0000313" key="3">
    <source>
        <dbReference type="Proteomes" id="UP000305939"/>
    </source>
</evidence>
<dbReference type="InterPro" id="IPR013783">
    <property type="entry name" value="Ig-like_fold"/>
</dbReference>
<dbReference type="PANTHER" id="PTHR45632">
    <property type="entry name" value="LD33804P"/>
    <property type="match status" value="1"/>
</dbReference>
<dbReference type="SUPFAM" id="SSF117281">
    <property type="entry name" value="Kelch motif"/>
    <property type="match status" value="1"/>
</dbReference>
<dbReference type="Gene3D" id="2.60.40.10">
    <property type="entry name" value="Immunoglobulins"/>
    <property type="match status" value="3"/>
</dbReference>
<dbReference type="EMBL" id="SSMC01000002">
    <property type="protein sequence ID" value="THD67591.1"/>
    <property type="molecule type" value="Genomic_DNA"/>
</dbReference>
<dbReference type="SUPFAM" id="SSF81296">
    <property type="entry name" value="E set domains"/>
    <property type="match status" value="3"/>
</dbReference>
<gene>
    <name evidence="2" type="ORF">E7Z59_07985</name>
</gene>
<dbReference type="Gene3D" id="2.120.10.80">
    <property type="entry name" value="Kelch-type beta propeller"/>
    <property type="match status" value="1"/>
</dbReference>
<dbReference type="InterPro" id="IPR014756">
    <property type="entry name" value="Ig_E-set"/>
</dbReference>
<sequence>MRTFIKRSSLILLCVIIISCESEEVISRKWPGLTTLPVTEITPEGVTFNAEIFDRGDFEMENYGFEWYVTDNKNTKHHSSDLIKTGNVSGDFFSQRVEVTLEKDVSYIVRARMQTKDFVIYGEEVLFKSLGSNGPQLKQFFPQSGSLGDTITIVGEYFGTRDTRAGVYFGDLPAPILKKTSDTIWATVPTELNNETSVLNVAVSGNATAFKDNFTLLKPVIESVTPLEIALGDTLLVNGVHFGEDIDELSVTLESEGRSVIPEFVEVSDDQLKLVLPPDFPLKTARVVIGKNNFKVVSEQTFTIADPVILSFMPVTAVTGGVLTITGNNFSPLSSSNLVRVDGFHAEVISASAKEIKVNIPSQEDHIYSGRQVNVEVEVLSASVQAQSSLQLVDKWFRLADLPLNYSWGAVTINGEVFAFFDVDLYKYEPATGQWTWLTSFPDTFRQDPAVFAVGEKIYVGGGDSQPFNGGSFRSVKDFWEYDPVSGQWGQIADFPGTPRARTLNFSLDNQGYVGAGRDDYGRSYSDIWKYDPISDSWSGVAPYPTEISGIWDVSHAELNGSIYAGYGRVNYTFSVNKVFKYDNLLDSWSQIQNYPAEVDLSIEGGGLFSLGNEIFFGYYKNGEELWSFNGSAWNQRQGHKAARLFGFSFEIDNIAYFGGGNLGEELWIFDDSQSN</sequence>
<reference evidence="2 3" key="1">
    <citation type="submission" date="2019-04" db="EMBL/GenBank/DDBJ databases">
        <title>Draft genome sequence of Robertkochia marina CC-AMO-30D.</title>
        <authorList>
            <person name="Hameed A."/>
            <person name="Lin S.-Y."/>
            <person name="Shahina M."/>
            <person name="Lai W.-A."/>
            <person name="Young C.-C."/>
        </authorList>
    </citation>
    <scope>NUCLEOTIDE SEQUENCE [LARGE SCALE GENOMIC DNA]</scope>
    <source>
        <strain evidence="2 3">CC-AMO-30D</strain>
    </source>
</reference>
<dbReference type="CDD" id="cd00603">
    <property type="entry name" value="IPT_PCSR"/>
    <property type="match status" value="1"/>
</dbReference>
<feature type="domain" description="IPT/TIG" evidence="1">
    <location>
        <begin position="134"/>
        <end position="217"/>
    </location>
</feature>
<feature type="domain" description="IPT/TIG" evidence="1">
    <location>
        <begin position="218"/>
        <end position="305"/>
    </location>
</feature>
<accession>A0A4S3LZT6</accession>
<dbReference type="InterPro" id="IPR015915">
    <property type="entry name" value="Kelch-typ_b-propeller"/>
</dbReference>
<proteinExistence type="predicted"/>
<dbReference type="PROSITE" id="PS51257">
    <property type="entry name" value="PROKAR_LIPOPROTEIN"/>
    <property type="match status" value="1"/>
</dbReference>
<protein>
    <recommendedName>
        <fullName evidence="1">IPT/TIG domain-containing protein</fullName>
    </recommendedName>
</protein>
<dbReference type="RefSeq" id="WP_136335796.1">
    <property type="nucleotide sequence ID" value="NZ_QXMP01000005.1"/>
</dbReference>
<organism evidence="2 3">
    <name type="scientific">Robertkochia marina</name>
    <dbReference type="NCBI Taxonomy" id="1227945"/>
    <lineage>
        <taxon>Bacteria</taxon>
        <taxon>Pseudomonadati</taxon>
        <taxon>Bacteroidota</taxon>
        <taxon>Flavobacteriia</taxon>
        <taxon>Flavobacteriales</taxon>
        <taxon>Flavobacteriaceae</taxon>
        <taxon>Robertkochia</taxon>
    </lineage>
</organism>
<dbReference type="SMART" id="SM00429">
    <property type="entry name" value="IPT"/>
    <property type="match status" value="3"/>
</dbReference>
<evidence type="ECO:0000313" key="2">
    <source>
        <dbReference type="EMBL" id="THD67591.1"/>
    </source>
</evidence>
<dbReference type="InterPro" id="IPR002909">
    <property type="entry name" value="IPT_dom"/>
</dbReference>
<evidence type="ECO:0000259" key="1">
    <source>
        <dbReference type="SMART" id="SM00429"/>
    </source>
</evidence>
<name>A0A4S3LZT6_9FLAO</name>
<comment type="caution">
    <text evidence="2">The sequence shown here is derived from an EMBL/GenBank/DDBJ whole genome shotgun (WGS) entry which is preliminary data.</text>
</comment>
<dbReference type="Proteomes" id="UP000305939">
    <property type="component" value="Unassembled WGS sequence"/>
</dbReference>